<evidence type="ECO:0000313" key="1">
    <source>
        <dbReference type="EMBL" id="TDO44050.1"/>
    </source>
</evidence>
<gene>
    <name evidence="1" type="ORF">EV643_11773</name>
</gene>
<organism evidence="1 2">
    <name type="scientific">Kribbella caucasensis</name>
    <dbReference type="NCBI Taxonomy" id="2512215"/>
    <lineage>
        <taxon>Bacteria</taxon>
        <taxon>Bacillati</taxon>
        <taxon>Actinomycetota</taxon>
        <taxon>Actinomycetes</taxon>
        <taxon>Propionibacteriales</taxon>
        <taxon>Kribbellaceae</taxon>
        <taxon>Kribbella</taxon>
    </lineage>
</organism>
<comment type="caution">
    <text evidence="1">The sequence shown here is derived from an EMBL/GenBank/DDBJ whole genome shotgun (WGS) entry which is preliminary data.</text>
</comment>
<sequence length="300" mass="33397">MEAVAPEDWPCGSLTTIIDVDLQAQLTYESAVRLWFELMTEPVFGDLLHRHRHGDERVSADLYTVYSWGIDEHHEPFGDRSLDRLLKQVDERGRRPEWVLLAVEEESDNGLRVPGATGDCFSAALAVRCLEESREGAHFSASGTYWSPDLVAPAAVQADWCRAVKRFASQTAAAFANISDDNERVRTALDSALDRSEAESITMSRSVLRGYSWVTVCGSELVGRLGGASALEASGAFWRVHMFDHDAAYLQATERLNDYDSAAIERVFRALSPVLPAGVVKPTWGNDWPRLVHDDASRYH</sequence>
<dbReference type="RefSeq" id="WP_133803573.1">
    <property type="nucleotide sequence ID" value="NZ_SNWQ01000017.1"/>
</dbReference>
<accession>A0A4R6K433</accession>
<dbReference type="AlphaFoldDB" id="A0A4R6K433"/>
<reference evidence="1 2" key="1">
    <citation type="submission" date="2019-03" db="EMBL/GenBank/DDBJ databases">
        <title>Genomic Encyclopedia of Type Strains, Phase III (KMG-III): the genomes of soil and plant-associated and newly described type strains.</title>
        <authorList>
            <person name="Whitman W."/>
        </authorList>
    </citation>
    <scope>NUCLEOTIDE SEQUENCE [LARGE SCALE GENOMIC DNA]</scope>
    <source>
        <strain evidence="1 2">VKM Ac-2527</strain>
    </source>
</reference>
<dbReference type="Proteomes" id="UP000295388">
    <property type="component" value="Unassembled WGS sequence"/>
</dbReference>
<keyword evidence="2" id="KW-1185">Reference proteome</keyword>
<protein>
    <submittedName>
        <fullName evidence="1">Uncharacterized protein</fullName>
    </submittedName>
</protein>
<proteinExistence type="predicted"/>
<dbReference type="EMBL" id="SNWQ01000017">
    <property type="protein sequence ID" value="TDO44050.1"/>
    <property type="molecule type" value="Genomic_DNA"/>
</dbReference>
<evidence type="ECO:0000313" key="2">
    <source>
        <dbReference type="Proteomes" id="UP000295388"/>
    </source>
</evidence>
<dbReference type="OrthoDB" id="3811887at2"/>
<name>A0A4R6K433_9ACTN</name>